<feature type="compositionally biased region" description="Polar residues" evidence="1">
    <location>
        <begin position="364"/>
        <end position="379"/>
    </location>
</feature>
<gene>
    <name evidence="2" type="ORF">SMTD_LOCUS18806</name>
</gene>
<evidence type="ECO:0000313" key="3">
    <source>
        <dbReference type="Proteomes" id="UP000269396"/>
    </source>
</evidence>
<feature type="non-terminal residue" evidence="2">
    <location>
        <position position="1"/>
    </location>
</feature>
<name>A0A183PWS0_9TREM</name>
<evidence type="ECO:0000256" key="1">
    <source>
        <dbReference type="SAM" id="MobiDB-lite"/>
    </source>
</evidence>
<protein>
    <submittedName>
        <fullName evidence="2">Uncharacterized protein</fullName>
    </submittedName>
</protein>
<feature type="compositionally biased region" description="Acidic residues" evidence="1">
    <location>
        <begin position="323"/>
        <end position="361"/>
    </location>
</feature>
<accession>A0A183PWS0</accession>
<proteinExistence type="predicted"/>
<feature type="compositionally biased region" description="Acidic residues" evidence="1">
    <location>
        <begin position="303"/>
        <end position="314"/>
    </location>
</feature>
<dbReference type="Proteomes" id="UP000269396">
    <property type="component" value="Unassembled WGS sequence"/>
</dbReference>
<dbReference type="STRING" id="31246.A0A183PWS0"/>
<keyword evidence="3" id="KW-1185">Reference proteome</keyword>
<organism evidence="2 3">
    <name type="scientific">Schistosoma mattheei</name>
    <dbReference type="NCBI Taxonomy" id="31246"/>
    <lineage>
        <taxon>Eukaryota</taxon>
        <taxon>Metazoa</taxon>
        <taxon>Spiralia</taxon>
        <taxon>Lophotrochozoa</taxon>
        <taxon>Platyhelminthes</taxon>
        <taxon>Trematoda</taxon>
        <taxon>Digenea</taxon>
        <taxon>Strigeidida</taxon>
        <taxon>Schistosomatoidea</taxon>
        <taxon>Schistosomatidae</taxon>
        <taxon>Schistosoma</taxon>
    </lineage>
</organism>
<reference evidence="2 3" key="1">
    <citation type="submission" date="2018-11" db="EMBL/GenBank/DDBJ databases">
        <authorList>
            <consortium name="Pathogen Informatics"/>
        </authorList>
    </citation>
    <scope>NUCLEOTIDE SEQUENCE [LARGE SCALE GENOMIC DNA]</scope>
    <source>
        <strain>Denwood</strain>
        <strain evidence="3">Zambia</strain>
    </source>
</reference>
<feature type="region of interest" description="Disordered" evidence="1">
    <location>
        <begin position="295"/>
        <end position="389"/>
    </location>
</feature>
<sequence>VRAPTYFQKCRDQNWHISQLEANQGHCFTQLAELKERLSIEVARQTNIISVATTNTATAPSPNTDIFNSTVVTTTSSTSVICLQSTDALKPSSCLSDPTSSSSAISQSTYIMTTPSPLQLQSPLSLLTQPINEEFTDNYTNESNKYVASVPEMKNQDCINMDRNDCTSQCCLINNENNTSIRDHLTNSANHTQSLSGLNELQTNSIAQLSMDISEPLLNLILTANQQEQPVINSSILSSLDISQLTASYSNDDNNHNNNNVNSEEDVLFIDSSKYLNTSEQLMPHEDVDLESTHFSEPISYGGDDEGEYGDGDSENNNNNDEGGVDEVEKIDDDDDEVDGDDGGDVGEDDNVEQTDNDEDNVGDRQQNSMSKFHNYTKSNNDMDNSLIDDNDDVEQIRQTIHDYDTVSQTSEILSDHDSLQSSIDSNKLLLLKSKFMNKPKNSLSVIDSIKALKSQKSTIAATTTITTPNTNNAIIPMIEYKCNLITDDKPKLQFSEASTSRFNNDNKLQCNFKEQKPFSIIPTQMIDNTHNTSSNNNCNNNELDMDSSPRSIFSEKLNGCQSSSNYQPGIVSKSSWERKTKDPNICSDITLIHPKLCASSSSSLSSSHSSSYGKTISESYLLRNKNFKSLSNRRLTDFSHHYHHEHSQRSQCSKLKPLPRYHKDNMRPLSLVTTDQVPSCSNHTSSYVSSKCKQSNQLSGNGLQKELLTNRSITINCNKNENSNQLRKNNNNASSSLSPSITAVKTTMKCSDHLQPDKLYHFSSICNDPSNLMVKTTTKIKPSGQITKNAIQHLENDIDEKTMTGRSIGDHLH</sequence>
<evidence type="ECO:0000313" key="2">
    <source>
        <dbReference type="EMBL" id="VDP78067.1"/>
    </source>
</evidence>
<dbReference type="EMBL" id="UZAL01041157">
    <property type="protein sequence ID" value="VDP78067.1"/>
    <property type="molecule type" value="Genomic_DNA"/>
</dbReference>
<dbReference type="AlphaFoldDB" id="A0A183PWS0"/>